<dbReference type="Proteomes" id="UP001291623">
    <property type="component" value="Unassembled WGS sequence"/>
</dbReference>
<evidence type="ECO:0000313" key="4">
    <source>
        <dbReference type="Proteomes" id="UP001291623"/>
    </source>
</evidence>
<dbReference type="InterPro" id="IPR051343">
    <property type="entry name" value="G-type_lectin_kinases/EP1-like"/>
</dbReference>
<reference evidence="3" key="1">
    <citation type="submission" date="2023-12" db="EMBL/GenBank/DDBJ databases">
        <title>Genome assembly of Anisodus tanguticus.</title>
        <authorList>
            <person name="Wang Y.-J."/>
        </authorList>
    </citation>
    <scope>NUCLEOTIDE SEQUENCE</scope>
    <source>
        <strain evidence="3">KB-2021</strain>
        <tissue evidence="3">Leaf</tissue>
    </source>
</reference>
<dbReference type="InterPro" id="IPR011009">
    <property type="entry name" value="Kinase-like_dom_sf"/>
</dbReference>
<comment type="caution">
    <text evidence="3">The sequence shown here is derived from an EMBL/GenBank/DDBJ whole genome shotgun (WGS) entry which is preliminary data.</text>
</comment>
<keyword evidence="4" id="KW-1185">Reference proteome</keyword>
<keyword evidence="2" id="KW-0812">Transmembrane</keyword>
<sequence length="180" mass="20098">MGGKALIKIRKDNSTVGLSTCEERKKKNQSTLVISGSVLLASSVFMNLMLILLALKKFKGKKPKKIVAVPGVNLRSFSSNELEEATNGFKEELGTRAFSIVYQAVLDDEKGKVVAVKKLHKMRSGHVIAIKEELHLLVGDDEEALVDIKRFEKFLMVAIWCIQEIPALRPSMKKVILRFC</sequence>
<feature type="transmembrane region" description="Helical" evidence="2">
    <location>
        <begin position="32"/>
        <end position="55"/>
    </location>
</feature>
<accession>A0AAE1UVU3</accession>
<organism evidence="3 4">
    <name type="scientific">Anisodus tanguticus</name>
    <dbReference type="NCBI Taxonomy" id="243964"/>
    <lineage>
        <taxon>Eukaryota</taxon>
        <taxon>Viridiplantae</taxon>
        <taxon>Streptophyta</taxon>
        <taxon>Embryophyta</taxon>
        <taxon>Tracheophyta</taxon>
        <taxon>Spermatophyta</taxon>
        <taxon>Magnoliopsida</taxon>
        <taxon>eudicotyledons</taxon>
        <taxon>Gunneridae</taxon>
        <taxon>Pentapetalae</taxon>
        <taxon>asterids</taxon>
        <taxon>lamiids</taxon>
        <taxon>Solanales</taxon>
        <taxon>Solanaceae</taxon>
        <taxon>Solanoideae</taxon>
        <taxon>Hyoscyameae</taxon>
        <taxon>Anisodus</taxon>
    </lineage>
</organism>
<evidence type="ECO:0000256" key="2">
    <source>
        <dbReference type="SAM" id="Phobius"/>
    </source>
</evidence>
<protein>
    <submittedName>
        <fullName evidence="3">Uncharacterized protein</fullName>
    </submittedName>
</protein>
<dbReference type="SUPFAM" id="SSF56112">
    <property type="entry name" value="Protein kinase-like (PK-like)"/>
    <property type="match status" value="1"/>
</dbReference>
<dbReference type="PANTHER" id="PTHR47976">
    <property type="entry name" value="G-TYPE LECTIN S-RECEPTOR-LIKE SERINE/THREONINE-PROTEIN KINASE SD2-5"/>
    <property type="match status" value="1"/>
</dbReference>
<dbReference type="PANTHER" id="PTHR47976:SF108">
    <property type="entry name" value="G-TYPE LECTIN S-RECEPTOR-LIKE SERINE_THREONINE-PROTEIN KINASE LECRK1"/>
    <property type="match status" value="1"/>
</dbReference>
<dbReference type="EMBL" id="JAVYJV010000023">
    <property type="protein sequence ID" value="KAK4339100.1"/>
    <property type="molecule type" value="Genomic_DNA"/>
</dbReference>
<keyword evidence="2" id="KW-0472">Membrane</keyword>
<keyword evidence="2" id="KW-1133">Transmembrane helix</keyword>
<dbReference type="Gene3D" id="3.30.200.20">
    <property type="entry name" value="Phosphorylase Kinase, domain 1"/>
    <property type="match status" value="1"/>
</dbReference>
<dbReference type="AlphaFoldDB" id="A0AAE1UVU3"/>
<name>A0AAE1UVU3_9SOLA</name>
<evidence type="ECO:0000313" key="3">
    <source>
        <dbReference type="EMBL" id="KAK4339100.1"/>
    </source>
</evidence>
<gene>
    <name evidence="3" type="ORF">RND71_040562</name>
</gene>
<proteinExistence type="predicted"/>
<keyword evidence="1" id="KW-0732">Signal</keyword>
<evidence type="ECO:0000256" key="1">
    <source>
        <dbReference type="ARBA" id="ARBA00022729"/>
    </source>
</evidence>